<evidence type="ECO:0000313" key="3">
    <source>
        <dbReference type="Proteomes" id="UP000886742"/>
    </source>
</evidence>
<proteinExistence type="predicted"/>
<gene>
    <name evidence="2" type="ORF">IAD02_02420</name>
</gene>
<dbReference type="EMBL" id="DVJI01000011">
    <property type="protein sequence ID" value="HIS70821.1"/>
    <property type="molecule type" value="Genomic_DNA"/>
</dbReference>
<keyword evidence="1" id="KW-0732">Signal</keyword>
<evidence type="ECO:0008006" key="4">
    <source>
        <dbReference type="Google" id="ProtNLM"/>
    </source>
</evidence>
<accession>A0A9D1FG65</accession>
<comment type="caution">
    <text evidence="2">The sequence shown here is derived from an EMBL/GenBank/DDBJ whole genome shotgun (WGS) entry which is preliminary data.</text>
</comment>
<name>A0A9D1FG65_9PROT</name>
<feature type="chain" id="PRO_5039393421" description="Secreted protein" evidence="1">
    <location>
        <begin position="25"/>
        <end position="253"/>
    </location>
</feature>
<evidence type="ECO:0000313" key="2">
    <source>
        <dbReference type="EMBL" id="HIS70821.1"/>
    </source>
</evidence>
<sequence length="253" mass="27620">MKTRKSILTIILLGTVTLANGVLAASDNGCNNDDNNYITPELALCSTHAYNIGLVTNPESAADKQIMRDVVALKSTVMMQQMYKQYQYLESTLNRLKTQLEREILTTKLEAAGATPASSSTSGSAANASDMNIYLAGTTNCNNMATTAEVYTCLRNNYNLIYNMSNGGTNLTIELRRQLANDYNVMKQNAGGVSGMSVQAVTVNGNNLDCTAYNNLNNRDKFQACLNALNTGIRNATNLLQQQQQRTNTQQSR</sequence>
<reference evidence="2" key="2">
    <citation type="journal article" date="2021" name="PeerJ">
        <title>Extensive microbial diversity within the chicken gut microbiome revealed by metagenomics and culture.</title>
        <authorList>
            <person name="Gilroy R."/>
            <person name="Ravi A."/>
            <person name="Getino M."/>
            <person name="Pursley I."/>
            <person name="Horton D.L."/>
            <person name="Alikhan N.F."/>
            <person name="Baker D."/>
            <person name="Gharbi K."/>
            <person name="Hall N."/>
            <person name="Watson M."/>
            <person name="Adriaenssens E.M."/>
            <person name="Foster-Nyarko E."/>
            <person name="Jarju S."/>
            <person name="Secka A."/>
            <person name="Antonio M."/>
            <person name="Oren A."/>
            <person name="Chaudhuri R.R."/>
            <person name="La Ragione R."/>
            <person name="Hildebrand F."/>
            <person name="Pallen M.J."/>
        </authorList>
    </citation>
    <scope>NUCLEOTIDE SEQUENCE</scope>
    <source>
        <strain evidence="2">ChiGjej3B3-5194</strain>
    </source>
</reference>
<dbReference type="Proteomes" id="UP000886742">
    <property type="component" value="Unassembled WGS sequence"/>
</dbReference>
<organism evidence="2 3">
    <name type="scientific">Candidatus Enterousia intestinigallinarum</name>
    <dbReference type="NCBI Taxonomy" id="2840790"/>
    <lineage>
        <taxon>Bacteria</taxon>
        <taxon>Pseudomonadati</taxon>
        <taxon>Pseudomonadota</taxon>
        <taxon>Alphaproteobacteria</taxon>
        <taxon>Candidatus Enterousia</taxon>
    </lineage>
</organism>
<dbReference type="AlphaFoldDB" id="A0A9D1FG65"/>
<reference evidence="2" key="1">
    <citation type="submission" date="2020-10" db="EMBL/GenBank/DDBJ databases">
        <authorList>
            <person name="Gilroy R."/>
        </authorList>
    </citation>
    <scope>NUCLEOTIDE SEQUENCE</scope>
    <source>
        <strain evidence="2">ChiGjej3B3-5194</strain>
    </source>
</reference>
<protein>
    <recommendedName>
        <fullName evidence="4">Secreted protein</fullName>
    </recommendedName>
</protein>
<evidence type="ECO:0000256" key="1">
    <source>
        <dbReference type="SAM" id="SignalP"/>
    </source>
</evidence>
<feature type="signal peptide" evidence="1">
    <location>
        <begin position="1"/>
        <end position="24"/>
    </location>
</feature>